<evidence type="ECO:0008006" key="4">
    <source>
        <dbReference type="Google" id="ProtNLM"/>
    </source>
</evidence>
<organism evidence="2 3">
    <name type="scientific">Limnospira platensis NIES-46</name>
    <dbReference type="NCBI Taxonomy" id="1236695"/>
    <lineage>
        <taxon>Bacteria</taxon>
        <taxon>Bacillati</taxon>
        <taxon>Cyanobacteriota</taxon>
        <taxon>Cyanophyceae</taxon>
        <taxon>Oscillatoriophycideae</taxon>
        <taxon>Oscillatoriales</taxon>
        <taxon>Sirenicapillariaceae</taxon>
        <taxon>Limnospira</taxon>
    </lineage>
</organism>
<dbReference type="Proteomes" id="UP000326169">
    <property type="component" value="Unassembled WGS sequence"/>
</dbReference>
<feature type="transmembrane region" description="Helical" evidence="1">
    <location>
        <begin position="20"/>
        <end position="37"/>
    </location>
</feature>
<evidence type="ECO:0000313" key="2">
    <source>
        <dbReference type="EMBL" id="GCE95869.1"/>
    </source>
</evidence>
<protein>
    <recommendedName>
        <fullName evidence="4">Transposase</fullName>
    </recommendedName>
</protein>
<keyword evidence="1" id="KW-0812">Transmembrane</keyword>
<gene>
    <name evidence="2" type="ORF">NIES46_39350</name>
</gene>
<evidence type="ECO:0000313" key="3">
    <source>
        <dbReference type="Proteomes" id="UP000326169"/>
    </source>
</evidence>
<evidence type="ECO:0000256" key="1">
    <source>
        <dbReference type="SAM" id="Phobius"/>
    </source>
</evidence>
<reference evidence="2 3" key="1">
    <citation type="journal article" date="2019" name="J Genomics">
        <title>The Draft Genome of a Hydrogen-producing Cyanobacterium, Arthrospira platensis NIES-46.</title>
        <authorList>
            <person name="Suzuki S."/>
            <person name="Yamaguchi H."/>
            <person name="Kawachi M."/>
        </authorList>
    </citation>
    <scope>NUCLEOTIDE SEQUENCE [LARGE SCALE GENOMIC DNA]</scope>
    <source>
        <strain evidence="2 3">NIES-46</strain>
    </source>
</reference>
<keyword evidence="3" id="KW-1185">Reference proteome</keyword>
<keyword evidence="1" id="KW-0472">Membrane</keyword>
<accession>A0A5M3TE92</accession>
<dbReference type="EMBL" id="BIMW01000151">
    <property type="protein sequence ID" value="GCE95869.1"/>
    <property type="molecule type" value="Genomic_DNA"/>
</dbReference>
<proteinExistence type="predicted"/>
<name>A0A5M3TE92_LIMPL</name>
<sequence length="55" mass="6614">MVQALQLFKLTRFETLQVSVYGFDWISFLLANFSLRYNKKMSFENRYGVAQNSRR</sequence>
<comment type="caution">
    <text evidence="2">The sequence shown here is derived from an EMBL/GenBank/DDBJ whole genome shotgun (WGS) entry which is preliminary data.</text>
</comment>
<keyword evidence="1" id="KW-1133">Transmembrane helix</keyword>